<dbReference type="InterPro" id="IPR012020">
    <property type="entry name" value="ABHD4"/>
</dbReference>
<protein>
    <submittedName>
        <fullName evidence="5">YheT family hydrolase</fullName>
    </submittedName>
</protein>
<gene>
    <name evidence="5" type="ORF">ACFFUQ_10075</name>
</gene>
<accession>A0ABV5FMJ4</accession>
<dbReference type="GO" id="GO:0016787">
    <property type="term" value="F:hydrolase activity"/>
    <property type="evidence" value="ECO:0007669"/>
    <property type="project" value="UniProtKB-KW"/>
</dbReference>
<dbReference type="Pfam" id="PF00561">
    <property type="entry name" value="Abhydrolase_1"/>
    <property type="match status" value="1"/>
</dbReference>
<comment type="caution">
    <text evidence="5">The sequence shown here is derived from an EMBL/GenBank/DDBJ whole genome shotgun (WGS) entry which is preliminary data.</text>
</comment>
<sequence>MPVIEQSHYDFPSIMNRNRHFSTIYAAMFKRFPIPDYKRVKQELVDGDFINIDFIINSSDKAIILCHGLEGDSRRTYNNSCADYFQKKGFSVFAWNNRTCGGEMNRLPRLYHHGAVDDLDAVVQHVLLRGFTEVYLIGFSMGGVQLLNYFGWSEIDKRVKAGVSISVPTHIATSAAVLKQGFNKVYLKNFTIDIVKKLRYKAAQFPDFINKDQIDKITSFDEVDHYFTAPLHGFASREEYYQRVSPEFSLQKITTPILIINALDDPFLSKRCYPKTIVQDSSYVYLETPKYGGHCAFPLRNSTYSYAEKRAYEFFNSSFDFQNRL</sequence>
<dbReference type="InterPro" id="IPR000073">
    <property type="entry name" value="AB_hydrolase_1"/>
</dbReference>
<organism evidence="5 6">
    <name type="scientific">Flavobacterium branchiarum</name>
    <dbReference type="NCBI Taxonomy" id="1114870"/>
    <lineage>
        <taxon>Bacteria</taxon>
        <taxon>Pseudomonadati</taxon>
        <taxon>Bacteroidota</taxon>
        <taxon>Flavobacteriia</taxon>
        <taxon>Flavobacteriales</taxon>
        <taxon>Flavobacteriaceae</taxon>
        <taxon>Flavobacterium</taxon>
    </lineage>
</organism>
<dbReference type="PROSITE" id="PS01133">
    <property type="entry name" value="UPF0017"/>
    <property type="match status" value="1"/>
</dbReference>
<comment type="similarity">
    <text evidence="1">Belongs to the AB hydrolase superfamily. AB hydrolase 4 family.</text>
</comment>
<dbReference type="PANTHER" id="PTHR10794">
    <property type="entry name" value="ABHYDROLASE DOMAIN-CONTAINING PROTEIN"/>
    <property type="match status" value="1"/>
</dbReference>
<dbReference type="Proteomes" id="UP001589589">
    <property type="component" value="Unassembled WGS sequence"/>
</dbReference>
<evidence type="ECO:0000259" key="4">
    <source>
        <dbReference type="Pfam" id="PF00561"/>
    </source>
</evidence>
<dbReference type="PANTHER" id="PTHR10794:SF63">
    <property type="entry name" value="ALPHA_BETA HYDROLASE 1, ISOFORM A"/>
    <property type="match status" value="1"/>
</dbReference>
<evidence type="ECO:0000313" key="5">
    <source>
        <dbReference type="EMBL" id="MFB9064371.1"/>
    </source>
</evidence>
<keyword evidence="6" id="KW-1185">Reference proteome</keyword>
<dbReference type="SUPFAM" id="SSF53474">
    <property type="entry name" value="alpha/beta-Hydrolases"/>
    <property type="match status" value="1"/>
</dbReference>
<feature type="domain" description="AB hydrolase-1" evidence="4">
    <location>
        <begin position="62"/>
        <end position="296"/>
    </location>
</feature>
<dbReference type="InterPro" id="IPR029058">
    <property type="entry name" value="AB_hydrolase_fold"/>
</dbReference>
<dbReference type="EMBL" id="JBHMEX010000032">
    <property type="protein sequence ID" value="MFB9064371.1"/>
    <property type="molecule type" value="Genomic_DNA"/>
</dbReference>
<dbReference type="PIRSF" id="PIRSF005211">
    <property type="entry name" value="Ab_hydro_YheT"/>
    <property type="match status" value="1"/>
</dbReference>
<name>A0ABV5FMJ4_9FLAO</name>
<dbReference type="InterPro" id="IPR000952">
    <property type="entry name" value="AB_hydrolase_4_CS"/>
</dbReference>
<dbReference type="RefSeq" id="WP_290266487.1">
    <property type="nucleotide sequence ID" value="NZ_JAUFQQ010000005.1"/>
</dbReference>
<evidence type="ECO:0000313" key="6">
    <source>
        <dbReference type="Proteomes" id="UP001589589"/>
    </source>
</evidence>
<evidence type="ECO:0000256" key="3">
    <source>
        <dbReference type="ARBA" id="ARBA00022801"/>
    </source>
</evidence>
<dbReference type="Gene3D" id="3.40.50.1820">
    <property type="entry name" value="alpha/beta hydrolase"/>
    <property type="match status" value="1"/>
</dbReference>
<proteinExistence type="inferred from homology"/>
<keyword evidence="2" id="KW-0719">Serine esterase</keyword>
<reference evidence="5 6" key="1">
    <citation type="submission" date="2024-09" db="EMBL/GenBank/DDBJ databases">
        <authorList>
            <person name="Sun Q."/>
            <person name="Mori K."/>
        </authorList>
    </citation>
    <scope>NUCLEOTIDE SEQUENCE [LARGE SCALE GENOMIC DNA]</scope>
    <source>
        <strain evidence="5 6">CECT 7908</strain>
    </source>
</reference>
<dbReference type="InterPro" id="IPR050960">
    <property type="entry name" value="AB_hydrolase_4_sf"/>
</dbReference>
<keyword evidence="3 5" id="KW-0378">Hydrolase</keyword>
<evidence type="ECO:0000256" key="2">
    <source>
        <dbReference type="ARBA" id="ARBA00022487"/>
    </source>
</evidence>
<evidence type="ECO:0000256" key="1">
    <source>
        <dbReference type="ARBA" id="ARBA00010884"/>
    </source>
</evidence>